<dbReference type="PANTHER" id="PTHR42648:SF26">
    <property type="entry name" value="INTEGRASE CATALYTIC DOMAIN-CONTAINING PROTEIN"/>
    <property type="match status" value="1"/>
</dbReference>
<name>A0A803NGK1_CANSA</name>
<dbReference type="GO" id="GO:0015074">
    <property type="term" value="P:DNA integration"/>
    <property type="evidence" value="ECO:0007669"/>
    <property type="project" value="InterPro"/>
</dbReference>
<dbReference type="GO" id="GO:0006508">
    <property type="term" value="P:proteolysis"/>
    <property type="evidence" value="ECO:0007669"/>
    <property type="project" value="UniProtKB-KW"/>
</dbReference>
<dbReference type="CDD" id="cd09272">
    <property type="entry name" value="RNase_HI_RT_Ty1"/>
    <property type="match status" value="1"/>
</dbReference>
<dbReference type="InterPro" id="IPR001584">
    <property type="entry name" value="Integrase_cat-core"/>
</dbReference>
<reference evidence="5" key="1">
    <citation type="submission" date="2018-11" db="EMBL/GenBank/DDBJ databases">
        <authorList>
            <person name="Grassa J C."/>
        </authorList>
    </citation>
    <scope>NUCLEOTIDE SEQUENCE [LARGE SCALE GENOMIC DNA]</scope>
</reference>
<dbReference type="Pfam" id="PF22936">
    <property type="entry name" value="Pol_BBD"/>
    <property type="match status" value="1"/>
</dbReference>
<dbReference type="Proteomes" id="UP000596661">
    <property type="component" value="Chromosome 1"/>
</dbReference>
<keyword evidence="2" id="KW-0378">Hydrolase</keyword>
<dbReference type="Pfam" id="PF25597">
    <property type="entry name" value="SH3_retrovirus"/>
    <property type="match status" value="1"/>
</dbReference>
<keyword evidence="2" id="KW-0064">Aspartyl protease</keyword>
<reference evidence="5" key="2">
    <citation type="submission" date="2021-03" db="UniProtKB">
        <authorList>
            <consortium name="EnsemblPlants"/>
        </authorList>
    </citation>
    <scope>IDENTIFICATION</scope>
</reference>
<dbReference type="OMA" id="AYPHTHE"/>
<accession>A0A803NGK1</accession>
<proteinExistence type="predicted"/>
<evidence type="ECO:0000256" key="1">
    <source>
        <dbReference type="ARBA" id="ARBA00022670"/>
    </source>
</evidence>
<evidence type="ECO:0000256" key="3">
    <source>
        <dbReference type="SAM" id="MobiDB-lite"/>
    </source>
</evidence>
<dbReference type="EMBL" id="UZAU01000026">
    <property type="status" value="NOT_ANNOTATED_CDS"/>
    <property type="molecule type" value="Genomic_DNA"/>
</dbReference>
<dbReference type="PROSITE" id="PS50994">
    <property type="entry name" value="INTEGRASE"/>
    <property type="match status" value="1"/>
</dbReference>
<dbReference type="InterPro" id="IPR012337">
    <property type="entry name" value="RNaseH-like_sf"/>
</dbReference>
<keyword evidence="6" id="KW-1185">Reference proteome</keyword>
<evidence type="ECO:0000313" key="5">
    <source>
        <dbReference type="EnsemblPlants" id="cds.evm.model.01.1328"/>
    </source>
</evidence>
<dbReference type="InterPro" id="IPR025724">
    <property type="entry name" value="GAG-pre-integrase_dom"/>
</dbReference>
<organism evidence="5 6">
    <name type="scientific">Cannabis sativa</name>
    <name type="common">Hemp</name>
    <name type="synonym">Marijuana</name>
    <dbReference type="NCBI Taxonomy" id="3483"/>
    <lineage>
        <taxon>Eukaryota</taxon>
        <taxon>Viridiplantae</taxon>
        <taxon>Streptophyta</taxon>
        <taxon>Embryophyta</taxon>
        <taxon>Tracheophyta</taxon>
        <taxon>Spermatophyta</taxon>
        <taxon>Magnoliopsida</taxon>
        <taxon>eudicotyledons</taxon>
        <taxon>Gunneridae</taxon>
        <taxon>Pentapetalae</taxon>
        <taxon>rosids</taxon>
        <taxon>fabids</taxon>
        <taxon>Rosales</taxon>
        <taxon>Cannabaceae</taxon>
        <taxon>Cannabis</taxon>
    </lineage>
</organism>
<evidence type="ECO:0000256" key="2">
    <source>
        <dbReference type="ARBA" id="ARBA00022750"/>
    </source>
</evidence>
<keyword evidence="1" id="KW-0645">Protease</keyword>
<dbReference type="SUPFAM" id="SSF56672">
    <property type="entry name" value="DNA/RNA polymerases"/>
    <property type="match status" value="1"/>
</dbReference>
<dbReference type="Pfam" id="PF13976">
    <property type="entry name" value="gag_pre-integrs"/>
    <property type="match status" value="1"/>
</dbReference>
<dbReference type="Pfam" id="PF14223">
    <property type="entry name" value="Retrotran_gag_2"/>
    <property type="match status" value="1"/>
</dbReference>
<dbReference type="GO" id="GO:0004190">
    <property type="term" value="F:aspartic-type endopeptidase activity"/>
    <property type="evidence" value="ECO:0007669"/>
    <property type="project" value="UniProtKB-KW"/>
</dbReference>
<evidence type="ECO:0000259" key="4">
    <source>
        <dbReference type="PROSITE" id="PS50994"/>
    </source>
</evidence>
<dbReference type="PANTHER" id="PTHR42648">
    <property type="entry name" value="TRANSPOSASE, PUTATIVE-RELATED"/>
    <property type="match status" value="1"/>
</dbReference>
<feature type="compositionally biased region" description="Polar residues" evidence="3">
    <location>
        <begin position="695"/>
        <end position="716"/>
    </location>
</feature>
<dbReference type="GO" id="GO:0003676">
    <property type="term" value="F:nucleic acid binding"/>
    <property type="evidence" value="ECO:0007669"/>
    <property type="project" value="InterPro"/>
</dbReference>
<dbReference type="InterPro" id="IPR043502">
    <property type="entry name" value="DNA/RNA_pol_sf"/>
</dbReference>
<dbReference type="Gene3D" id="3.30.420.10">
    <property type="entry name" value="Ribonuclease H-like superfamily/Ribonuclease H"/>
    <property type="match status" value="1"/>
</dbReference>
<sequence length="916" mass="101979">MIDCDTTAQIWSSLNEYYTTLNSANISLYKTQLRNTKMVGSLNDFLLKIKGIVDLLATIEHKQTPQDHIEAIFNGLPPEYDVFVTSVTTRKEGPYNNRGPPYRTNDNQFTQPNMSKNGPPNNRSTQPNPAGRGGPNPSRGNQEFQAYFASAESVADESWYPDSGATHHLTPNSSNLDTSTSYSGQEQIMIGNGMGLPIENIGNTTFSSLFPSKTLLVNNLLHVPAMTKNLLSVSQFAKDNNIFFEFHPFSCCVKDQVTKEILLVGKLENGLYKFDTLHLSSPSVNQAKAPPTSLSTQHIQCFHSHTFVPNTQFSLWHSRLGHPSAKIVKLALSNCNIHLPNKVFPDICNACCLGKSHKLPFSHSTTTYTAPLQLIHSDLWGPAPINSSNGYRYYISFVDAYSRYTWIYMLRTRDEALPTFTKFKSQVELQLGYQIKALQSDWGGEFRAFTYLTESSGIIHKLAYPHTHEQNGVVERKHRHIMETGLTLLAKASLPLSFWDESFRTAVYLINRMPTLTIKNANPLEFLFHTSPNYSMLRVFGCLCYPNLRPCNKNRLQYMSTPCVFLGYSMSHKGYKCMSKDKRIYISRDVIFDEQHFPYAASNTASTTTQCQFTHHTSGIPPLSSLLHVNNPQIPPPIPPQIPVSPPPSPPTEVPVNNSPVHINEQNLVNVPIQYNQPILPPPSLSAAPNVADPSATTSTQADMQNVNTQNTPMNSGLKLSNYGSEPVKDATLYRSIVGALQYATITRPELAFSVNKASDPDDRRSTTGYCIYFGGNLVAWKSQKQVTISRSSTEAELRSMANVVSELSWLQSLLKDLHVKETGVSSVWCDNQSTVLLTANPVLHARTKHIEIDLYFVRDKVLQQQIQVKHLPAAAQIADCLTKSISSSSFTVSRSKLNVVSKATLSLQGAVKDNG</sequence>
<dbReference type="SUPFAM" id="SSF53098">
    <property type="entry name" value="Ribonuclease H-like"/>
    <property type="match status" value="1"/>
</dbReference>
<feature type="compositionally biased region" description="Polar residues" evidence="3">
    <location>
        <begin position="104"/>
        <end position="128"/>
    </location>
</feature>
<dbReference type="InterPro" id="IPR057670">
    <property type="entry name" value="SH3_retrovirus"/>
</dbReference>
<dbReference type="AlphaFoldDB" id="A0A803NGK1"/>
<protein>
    <recommendedName>
        <fullName evidence="4">Integrase catalytic domain-containing protein</fullName>
    </recommendedName>
</protein>
<dbReference type="Gramene" id="evm.model.01.1328">
    <property type="protein sequence ID" value="cds.evm.model.01.1328"/>
    <property type="gene ID" value="evm.TU.01.1328"/>
</dbReference>
<dbReference type="InterPro" id="IPR054722">
    <property type="entry name" value="PolX-like_BBD"/>
</dbReference>
<feature type="region of interest" description="Disordered" evidence="3">
    <location>
        <begin position="162"/>
        <end position="183"/>
    </location>
</feature>
<feature type="region of interest" description="Disordered" evidence="3">
    <location>
        <begin position="688"/>
        <end position="716"/>
    </location>
</feature>
<dbReference type="InterPro" id="IPR036397">
    <property type="entry name" value="RNaseH_sf"/>
</dbReference>
<feature type="domain" description="Integrase catalytic" evidence="4">
    <location>
        <begin position="367"/>
        <end position="531"/>
    </location>
</feature>
<evidence type="ECO:0000313" key="6">
    <source>
        <dbReference type="Proteomes" id="UP000596661"/>
    </source>
</evidence>
<dbReference type="InterPro" id="IPR039537">
    <property type="entry name" value="Retrotran_Ty1/copia-like"/>
</dbReference>
<feature type="compositionally biased region" description="Polar residues" evidence="3">
    <location>
        <begin position="169"/>
        <end position="183"/>
    </location>
</feature>
<feature type="region of interest" description="Disordered" evidence="3">
    <location>
        <begin position="90"/>
        <end position="142"/>
    </location>
</feature>
<dbReference type="EnsemblPlants" id="evm.model.01.1328">
    <property type="protein sequence ID" value="cds.evm.model.01.1328"/>
    <property type="gene ID" value="evm.TU.01.1328"/>
</dbReference>